<name>A0A9P8RNP4_9PEZI</name>
<gene>
    <name evidence="1" type="ORF">BKA67DRAFT_695334</name>
</gene>
<protein>
    <submittedName>
        <fullName evidence="1">Uncharacterized protein</fullName>
    </submittedName>
</protein>
<dbReference type="GeneID" id="70138194"/>
<dbReference type="RefSeq" id="XP_045953329.1">
    <property type="nucleotide sequence ID" value="XM_046109303.1"/>
</dbReference>
<dbReference type="OrthoDB" id="5207434at2759"/>
<sequence>MPLPIDKYLAFGSLLTAIKSGWELSRMITKKLEDIELNKLVTNASRSLRSAFNSGCISHYEYYKYKELIAFAEAQEDVRQLLNIRNKLARLRASSDA</sequence>
<organism evidence="1 2">
    <name type="scientific">Truncatella angustata</name>
    <dbReference type="NCBI Taxonomy" id="152316"/>
    <lineage>
        <taxon>Eukaryota</taxon>
        <taxon>Fungi</taxon>
        <taxon>Dikarya</taxon>
        <taxon>Ascomycota</taxon>
        <taxon>Pezizomycotina</taxon>
        <taxon>Sordariomycetes</taxon>
        <taxon>Xylariomycetidae</taxon>
        <taxon>Amphisphaeriales</taxon>
        <taxon>Sporocadaceae</taxon>
        <taxon>Truncatella</taxon>
    </lineage>
</organism>
<evidence type="ECO:0000313" key="2">
    <source>
        <dbReference type="Proteomes" id="UP000758603"/>
    </source>
</evidence>
<evidence type="ECO:0000313" key="1">
    <source>
        <dbReference type="EMBL" id="KAH6646815.1"/>
    </source>
</evidence>
<keyword evidence="2" id="KW-1185">Reference proteome</keyword>
<comment type="caution">
    <text evidence="1">The sequence shown here is derived from an EMBL/GenBank/DDBJ whole genome shotgun (WGS) entry which is preliminary data.</text>
</comment>
<proteinExistence type="predicted"/>
<reference evidence="1" key="1">
    <citation type="journal article" date="2021" name="Nat. Commun.">
        <title>Genetic determinants of endophytism in the Arabidopsis root mycobiome.</title>
        <authorList>
            <person name="Mesny F."/>
            <person name="Miyauchi S."/>
            <person name="Thiergart T."/>
            <person name="Pickel B."/>
            <person name="Atanasova L."/>
            <person name="Karlsson M."/>
            <person name="Huettel B."/>
            <person name="Barry K.W."/>
            <person name="Haridas S."/>
            <person name="Chen C."/>
            <person name="Bauer D."/>
            <person name="Andreopoulos W."/>
            <person name="Pangilinan J."/>
            <person name="LaButti K."/>
            <person name="Riley R."/>
            <person name="Lipzen A."/>
            <person name="Clum A."/>
            <person name="Drula E."/>
            <person name="Henrissat B."/>
            <person name="Kohler A."/>
            <person name="Grigoriev I.V."/>
            <person name="Martin F.M."/>
            <person name="Hacquard S."/>
        </authorList>
    </citation>
    <scope>NUCLEOTIDE SEQUENCE</scope>
    <source>
        <strain evidence="1">MPI-SDFR-AT-0073</strain>
    </source>
</reference>
<accession>A0A9P8RNP4</accession>
<dbReference type="AlphaFoldDB" id="A0A9P8RNP4"/>
<dbReference type="EMBL" id="JAGPXC010000009">
    <property type="protein sequence ID" value="KAH6646815.1"/>
    <property type="molecule type" value="Genomic_DNA"/>
</dbReference>
<dbReference type="Proteomes" id="UP000758603">
    <property type="component" value="Unassembled WGS sequence"/>
</dbReference>